<dbReference type="Proteomes" id="UP000223290">
    <property type="component" value="Segment"/>
</dbReference>
<gene>
    <name evidence="1" type="ORF">CPTSasha_43</name>
</gene>
<organism evidence="1 2">
    <name type="scientific">Salmonella phage vB_SenS_Sasha</name>
    <dbReference type="NCBI Taxonomy" id="1913114"/>
    <lineage>
        <taxon>Viruses</taxon>
        <taxon>Duplodnaviria</taxon>
        <taxon>Heunggongvirae</taxon>
        <taxon>Uroviricota</taxon>
        <taxon>Caudoviricetes</taxon>
        <taxon>Sashavirus</taxon>
        <taxon>Sashavirus sasha</taxon>
    </lineage>
</organism>
<accession>A0A1P8DTP9</accession>
<dbReference type="EMBL" id="KX987158">
    <property type="protein sequence ID" value="APU92799.1"/>
    <property type="molecule type" value="Genomic_DNA"/>
</dbReference>
<evidence type="ECO:0000313" key="2">
    <source>
        <dbReference type="Proteomes" id="UP000223290"/>
    </source>
</evidence>
<name>A0A1P8DTP9_9CAUD</name>
<sequence>MAIINMGWHSSVFEGNVKLLEGAYSPIHRNDIGGDYPPSYFLYETDHGCCIKERERNGYHDSDFEMLIWNPETKSASWYTFATTRGWCYPCYGSRPDATPEVLEAYNIYEQQQEEKRQRYCKIKRVNKQRKLNAQFRLIVREFGVDREQVEKLYKLYHPDMFPVFCKLLNSNLRSDFRKSLRKQLIDWLKGNGKYDKPFSPKQIQYV</sequence>
<evidence type="ECO:0000313" key="1">
    <source>
        <dbReference type="EMBL" id="APU92799.1"/>
    </source>
</evidence>
<reference evidence="2" key="1">
    <citation type="submission" date="2016-10" db="EMBL/GenBank/DDBJ databases">
        <title>Complete genome of Salmonella enterica bacteriophage Sasha.</title>
        <authorList>
            <person name="Zeng C."/>
            <person name="Xie Y."/>
            <person name="Gill J.J."/>
        </authorList>
    </citation>
    <scope>NUCLEOTIDE SEQUENCE [LARGE SCALE GENOMIC DNA]</scope>
</reference>
<protein>
    <submittedName>
        <fullName evidence="1">Uncharacterized protein</fullName>
    </submittedName>
</protein>
<proteinExistence type="predicted"/>
<keyword evidence="2" id="KW-1185">Reference proteome</keyword>